<dbReference type="Proteomes" id="UP000191554">
    <property type="component" value="Unassembled WGS sequence"/>
</dbReference>
<dbReference type="Pfam" id="PF04298">
    <property type="entry name" value="Zn_peptidase_2"/>
    <property type="match status" value="1"/>
</dbReference>
<proteinExistence type="predicted"/>
<keyword evidence="1" id="KW-0472">Membrane</keyword>
<evidence type="ECO:0000313" key="3">
    <source>
        <dbReference type="Proteomes" id="UP000191554"/>
    </source>
</evidence>
<dbReference type="RefSeq" id="WP_080066170.1">
    <property type="nucleotide sequence ID" value="NZ_MZGX01000030.1"/>
</dbReference>
<dbReference type="InterPro" id="IPR007395">
    <property type="entry name" value="Zn_peptidase_2"/>
</dbReference>
<feature type="transmembrane region" description="Helical" evidence="1">
    <location>
        <begin position="137"/>
        <end position="166"/>
    </location>
</feature>
<reference evidence="2 3" key="1">
    <citation type="submission" date="2017-03" db="EMBL/GenBank/DDBJ databases">
        <title>Genome sequence of Clostridium hungatei DSM 14427.</title>
        <authorList>
            <person name="Poehlein A."/>
            <person name="Daniel R."/>
        </authorList>
    </citation>
    <scope>NUCLEOTIDE SEQUENCE [LARGE SCALE GENOMIC DNA]</scope>
    <source>
        <strain evidence="2 3">DSM 14427</strain>
    </source>
</reference>
<feature type="transmembrane region" description="Helical" evidence="1">
    <location>
        <begin position="202"/>
        <end position="223"/>
    </location>
</feature>
<name>A0A1V4SEQ3_RUMHU</name>
<gene>
    <name evidence="2" type="ORF">CLHUN_37660</name>
</gene>
<dbReference type="STRING" id="48256.CLHUN_37660"/>
<organism evidence="2 3">
    <name type="scientific">Ruminiclostridium hungatei</name>
    <name type="common">Clostridium hungatei</name>
    <dbReference type="NCBI Taxonomy" id="48256"/>
    <lineage>
        <taxon>Bacteria</taxon>
        <taxon>Bacillati</taxon>
        <taxon>Bacillota</taxon>
        <taxon>Clostridia</taxon>
        <taxon>Eubacteriales</taxon>
        <taxon>Oscillospiraceae</taxon>
        <taxon>Ruminiclostridium</taxon>
    </lineage>
</organism>
<dbReference type="PANTHER" id="PTHR36434">
    <property type="entry name" value="MEMBRANE PROTEASE YUGP-RELATED"/>
    <property type="match status" value="1"/>
</dbReference>
<sequence>MGFFYMDQYYLTLVVPAVIISMIASFRVRGTFNRYRKTGNSKNMTGADVARYLLQANGIRDVRVTQVGGELTDHYDPRKRELRLSEATYSSISVAAVGVAAHETGHAIQHSVSYGPLALRSYLVPVANLGSQAGPTLAILGLVMSWPVLINIGLLLFAAAILFYLITLPVEFNASKRAIQDLDRHNILVNEELIAAKKVLNAAALTYVASALVAIASFLRLLLLAGNRRNRD</sequence>
<comment type="caution">
    <text evidence="2">The sequence shown here is derived from an EMBL/GenBank/DDBJ whole genome shotgun (WGS) entry which is preliminary data.</text>
</comment>
<accession>A0A1V4SEQ3</accession>
<evidence type="ECO:0000313" key="2">
    <source>
        <dbReference type="EMBL" id="OPX42348.1"/>
    </source>
</evidence>
<protein>
    <submittedName>
        <fullName evidence="2">Putative neutral zinc metallopeptidase</fullName>
    </submittedName>
</protein>
<feature type="transmembrane region" description="Helical" evidence="1">
    <location>
        <begin position="6"/>
        <end position="28"/>
    </location>
</feature>
<evidence type="ECO:0000256" key="1">
    <source>
        <dbReference type="SAM" id="Phobius"/>
    </source>
</evidence>
<keyword evidence="1" id="KW-0812">Transmembrane</keyword>
<keyword evidence="1" id="KW-1133">Transmembrane helix</keyword>
<dbReference type="PANTHER" id="PTHR36434:SF1">
    <property type="entry name" value="MEMBRANE PROTEASE YUGP-RELATED"/>
    <property type="match status" value="1"/>
</dbReference>
<dbReference type="OrthoDB" id="9784298at2"/>
<dbReference type="AlphaFoldDB" id="A0A1V4SEQ3"/>
<dbReference type="EMBL" id="MZGX01000030">
    <property type="protein sequence ID" value="OPX42348.1"/>
    <property type="molecule type" value="Genomic_DNA"/>
</dbReference>
<keyword evidence="3" id="KW-1185">Reference proteome</keyword>